<protein>
    <submittedName>
        <fullName evidence="1">Uncharacterized protein</fullName>
    </submittedName>
</protein>
<comment type="caution">
    <text evidence="1">The sequence shown here is derived from an EMBL/GenBank/DDBJ whole genome shotgun (WGS) entry which is preliminary data.</text>
</comment>
<evidence type="ECO:0000313" key="1">
    <source>
        <dbReference type="EMBL" id="ORM74886.1"/>
    </source>
</evidence>
<reference evidence="1 2" key="1">
    <citation type="journal article" date="2017" name="Antonie Van Leeuwenhoek">
        <title>Phylogenomic resolution of the bacterial genus Pantoea and its relationship with Erwinia and Tatumella.</title>
        <authorList>
            <person name="Palmer M."/>
            <person name="Steenkamp E.T."/>
            <person name="Coetzee M.P."/>
            <person name="Chan W.Y."/>
            <person name="van Zyl E."/>
            <person name="De Maayer P."/>
            <person name="Coutinho T.A."/>
            <person name="Blom J."/>
            <person name="Smits T.H."/>
            <person name="Duffy B."/>
            <person name="Venter S.N."/>
        </authorList>
    </citation>
    <scope>NUCLEOTIDE SEQUENCE [LARGE SCALE GENOMIC DNA]</scope>
    <source>
        <strain evidence="1 2">LMG 26277</strain>
    </source>
</reference>
<accession>A0A1X1DDW2</accession>
<dbReference type="EMBL" id="MLFS01000003">
    <property type="protein sequence ID" value="ORM74886.1"/>
    <property type="molecule type" value="Genomic_DNA"/>
</dbReference>
<gene>
    <name evidence="1" type="ORF">HA48_01450</name>
</gene>
<organism evidence="1 2">
    <name type="scientific">Pantoea wallisii</name>
    <dbReference type="NCBI Taxonomy" id="1076551"/>
    <lineage>
        <taxon>Bacteria</taxon>
        <taxon>Pseudomonadati</taxon>
        <taxon>Pseudomonadota</taxon>
        <taxon>Gammaproteobacteria</taxon>
        <taxon>Enterobacterales</taxon>
        <taxon>Erwiniaceae</taxon>
        <taxon>Pantoea</taxon>
    </lineage>
</organism>
<dbReference type="STRING" id="1076551.HA48_01450"/>
<dbReference type="AlphaFoldDB" id="A0A1X1DDW2"/>
<proteinExistence type="predicted"/>
<evidence type="ECO:0000313" key="2">
    <source>
        <dbReference type="Proteomes" id="UP000193104"/>
    </source>
</evidence>
<keyword evidence="2" id="KW-1185">Reference proteome</keyword>
<sequence>MARLGRGVIIRGQATVCTGFYQVNNTFGRQGEREFSSADWVRRVLRVTLRAAMAQKRARFVFRWDETQAGKSPRTIYRCRMTSGLTSRSLLRFIIIVAMSEHLTRLTFGVATRKAARTEYTFGALAVQRVAAPGAV</sequence>
<name>A0A1X1DDW2_9GAMM</name>
<dbReference type="Proteomes" id="UP000193104">
    <property type="component" value="Unassembled WGS sequence"/>
</dbReference>